<gene>
    <name evidence="1" type="ORF">H9861_03555</name>
</gene>
<comment type="caution">
    <text evidence="1">The sequence shown here is derived from an EMBL/GenBank/DDBJ whole genome shotgun (WGS) entry which is preliminary data.</text>
</comment>
<reference evidence="1" key="2">
    <citation type="submission" date="2021-04" db="EMBL/GenBank/DDBJ databases">
        <authorList>
            <person name="Gilroy R."/>
        </authorList>
    </citation>
    <scope>NUCLEOTIDE SEQUENCE</scope>
    <source>
        <strain evidence="1">6627</strain>
    </source>
</reference>
<dbReference type="Pfam" id="PF06125">
    <property type="entry name" value="DUF961"/>
    <property type="match status" value="1"/>
</dbReference>
<dbReference type="InterPro" id="IPR010365">
    <property type="entry name" value="DUF961"/>
</dbReference>
<protein>
    <submittedName>
        <fullName evidence="1">YdcP family protein</fullName>
    </submittedName>
</protein>
<dbReference type="InterPro" id="IPR038620">
    <property type="entry name" value="YdcP-like_sf"/>
</dbReference>
<evidence type="ECO:0000313" key="1">
    <source>
        <dbReference type="EMBL" id="HIX01811.1"/>
    </source>
</evidence>
<dbReference type="Proteomes" id="UP000823963">
    <property type="component" value="Unassembled WGS sequence"/>
</dbReference>
<evidence type="ECO:0000313" key="2">
    <source>
        <dbReference type="Proteomes" id="UP000823963"/>
    </source>
</evidence>
<name>A0A9D2A9Z1_9LACO</name>
<proteinExistence type="predicted"/>
<reference evidence="1" key="1">
    <citation type="journal article" date="2021" name="PeerJ">
        <title>Extensive microbial diversity within the chicken gut microbiome revealed by metagenomics and culture.</title>
        <authorList>
            <person name="Gilroy R."/>
            <person name="Ravi A."/>
            <person name="Getino M."/>
            <person name="Pursley I."/>
            <person name="Horton D.L."/>
            <person name="Alikhan N.F."/>
            <person name="Baker D."/>
            <person name="Gharbi K."/>
            <person name="Hall N."/>
            <person name="Watson M."/>
            <person name="Adriaenssens E.M."/>
            <person name="Foster-Nyarko E."/>
            <person name="Jarju S."/>
            <person name="Secka A."/>
            <person name="Antonio M."/>
            <person name="Oren A."/>
            <person name="Chaudhuri R.R."/>
            <person name="La Ragione R."/>
            <person name="Hildebrand F."/>
            <person name="Pallen M.J."/>
        </authorList>
    </citation>
    <scope>NUCLEOTIDE SEQUENCE</scope>
    <source>
        <strain evidence="1">6627</strain>
    </source>
</reference>
<organism evidence="1 2">
    <name type="scientific">Candidatus Ligilactobacillus excrementigallinarum</name>
    <dbReference type="NCBI Taxonomy" id="2838641"/>
    <lineage>
        <taxon>Bacteria</taxon>
        <taxon>Bacillati</taxon>
        <taxon>Bacillota</taxon>
        <taxon>Bacilli</taxon>
        <taxon>Lactobacillales</taxon>
        <taxon>Lactobacillaceae</taxon>
        <taxon>Ligilactobacillus</taxon>
    </lineage>
</organism>
<dbReference type="EMBL" id="DXFP01000028">
    <property type="protein sequence ID" value="HIX01811.1"/>
    <property type="molecule type" value="Genomic_DNA"/>
</dbReference>
<dbReference type="Gene3D" id="2.40.50.390">
    <property type="entry name" value="Conjugative transposon protein, DUF961"/>
    <property type="match status" value="1"/>
</dbReference>
<dbReference type="AlphaFoldDB" id="A0A9D2A9Z1"/>
<accession>A0A9D2A9Z1</accession>
<sequence length="98" mass="11138">MGTDENGEPTGEIKDRRYEIFSTTQRQAYMVVLPADTPEKDFAFRQKVKLVNPEFTNYAIPNNNFLPRVGIRITADDLVEDKGIDKVTKSSNPTDTKK</sequence>